<evidence type="ECO:0000256" key="1">
    <source>
        <dbReference type="SAM" id="MobiDB-lite"/>
    </source>
</evidence>
<keyword evidence="3" id="KW-1185">Reference proteome</keyword>
<accession>A0AAE0XW04</accession>
<name>A0AAE0XW04_9GAST</name>
<reference evidence="2" key="1">
    <citation type="journal article" date="2023" name="G3 (Bethesda)">
        <title>A reference genome for the long-term kleptoplast-retaining sea slug Elysia crispata morphotype clarki.</title>
        <authorList>
            <person name="Eastman K.E."/>
            <person name="Pendleton A.L."/>
            <person name="Shaikh M.A."/>
            <person name="Suttiyut T."/>
            <person name="Ogas R."/>
            <person name="Tomko P."/>
            <person name="Gavelis G."/>
            <person name="Widhalm J.R."/>
            <person name="Wisecaver J.H."/>
        </authorList>
    </citation>
    <scope>NUCLEOTIDE SEQUENCE</scope>
    <source>
        <strain evidence="2">ECLA1</strain>
    </source>
</reference>
<dbReference type="Proteomes" id="UP001283361">
    <property type="component" value="Unassembled WGS sequence"/>
</dbReference>
<gene>
    <name evidence="2" type="ORF">RRG08_029521</name>
</gene>
<feature type="compositionally biased region" description="Basic and acidic residues" evidence="1">
    <location>
        <begin position="62"/>
        <end position="71"/>
    </location>
</feature>
<feature type="compositionally biased region" description="Basic and acidic residues" evidence="1">
    <location>
        <begin position="13"/>
        <end position="35"/>
    </location>
</feature>
<protein>
    <submittedName>
        <fullName evidence="2">Uncharacterized protein</fullName>
    </submittedName>
</protein>
<feature type="region of interest" description="Disordered" evidence="1">
    <location>
        <begin position="1"/>
        <end position="88"/>
    </location>
</feature>
<evidence type="ECO:0000313" key="3">
    <source>
        <dbReference type="Proteomes" id="UP001283361"/>
    </source>
</evidence>
<evidence type="ECO:0000313" key="2">
    <source>
        <dbReference type="EMBL" id="KAK3719365.1"/>
    </source>
</evidence>
<dbReference type="EMBL" id="JAWDGP010007415">
    <property type="protein sequence ID" value="KAK3719365.1"/>
    <property type="molecule type" value="Genomic_DNA"/>
</dbReference>
<sequence length="88" mass="9907">MRLHHPALNKNGGPRDPDTHLREITKDRLKTRSRDSGICTGRPLQTQILGDCPEIARPPKLTHTDATRSPKLDINMPPPHSRNRCVTT</sequence>
<proteinExistence type="predicted"/>
<comment type="caution">
    <text evidence="2">The sequence shown here is derived from an EMBL/GenBank/DDBJ whole genome shotgun (WGS) entry which is preliminary data.</text>
</comment>
<dbReference type="AlphaFoldDB" id="A0AAE0XW04"/>
<organism evidence="2 3">
    <name type="scientific">Elysia crispata</name>
    <name type="common">lettuce slug</name>
    <dbReference type="NCBI Taxonomy" id="231223"/>
    <lineage>
        <taxon>Eukaryota</taxon>
        <taxon>Metazoa</taxon>
        <taxon>Spiralia</taxon>
        <taxon>Lophotrochozoa</taxon>
        <taxon>Mollusca</taxon>
        <taxon>Gastropoda</taxon>
        <taxon>Heterobranchia</taxon>
        <taxon>Euthyneura</taxon>
        <taxon>Panpulmonata</taxon>
        <taxon>Sacoglossa</taxon>
        <taxon>Placobranchoidea</taxon>
        <taxon>Plakobranchidae</taxon>
        <taxon>Elysia</taxon>
    </lineage>
</organism>